<dbReference type="PANTHER" id="PTHR43046">
    <property type="entry name" value="GDP-MANNOSE MANNOSYL HYDROLASE"/>
    <property type="match status" value="1"/>
</dbReference>
<dbReference type="RefSeq" id="WP_344131015.1">
    <property type="nucleotide sequence ID" value="NZ_BAAALT010000078.1"/>
</dbReference>
<feature type="domain" description="Nudix hydrolase" evidence="3">
    <location>
        <begin position="20"/>
        <end position="154"/>
    </location>
</feature>
<dbReference type="GO" id="GO:0016787">
    <property type="term" value="F:hydrolase activity"/>
    <property type="evidence" value="ECO:0007669"/>
    <property type="project" value="UniProtKB-KW"/>
</dbReference>
<evidence type="ECO:0000256" key="1">
    <source>
        <dbReference type="ARBA" id="ARBA00001946"/>
    </source>
</evidence>
<dbReference type="Proteomes" id="UP001500218">
    <property type="component" value="Unassembled WGS sequence"/>
</dbReference>
<keyword evidence="2 4" id="KW-0378">Hydrolase</keyword>
<keyword evidence="5" id="KW-1185">Reference proteome</keyword>
<proteinExistence type="predicted"/>
<organism evidence="4 5">
    <name type="scientific">Luedemannella flava</name>
    <dbReference type="NCBI Taxonomy" id="349316"/>
    <lineage>
        <taxon>Bacteria</taxon>
        <taxon>Bacillati</taxon>
        <taxon>Actinomycetota</taxon>
        <taxon>Actinomycetes</taxon>
        <taxon>Micromonosporales</taxon>
        <taxon>Micromonosporaceae</taxon>
        <taxon>Luedemannella</taxon>
    </lineage>
</organism>
<dbReference type="PANTHER" id="PTHR43046:SF2">
    <property type="entry name" value="8-OXO-DGTP DIPHOSPHATASE-RELATED"/>
    <property type="match status" value="1"/>
</dbReference>
<dbReference type="SUPFAM" id="SSF55811">
    <property type="entry name" value="Nudix"/>
    <property type="match status" value="1"/>
</dbReference>
<dbReference type="PROSITE" id="PS51462">
    <property type="entry name" value="NUDIX"/>
    <property type="match status" value="1"/>
</dbReference>
<gene>
    <name evidence="4" type="ORF">GCM10009682_29060</name>
</gene>
<name>A0ABN2M0J9_9ACTN</name>
<dbReference type="Pfam" id="PF00293">
    <property type="entry name" value="NUDIX"/>
    <property type="match status" value="1"/>
</dbReference>
<evidence type="ECO:0000259" key="3">
    <source>
        <dbReference type="PROSITE" id="PS51462"/>
    </source>
</evidence>
<reference evidence="4 5" key="1">
    <citation type="journal article" date="2019" name="Int. J. Syst. Evol. Microbiol.">
        <title>The Global Catalogue of Microorganisms (GCM) 10K type strain sequencing project: providing services to taxonomists for standard genome sequencing and annotation.</title>
        <authorList>
            <consortium name="The Broad Institute Genomics Platform"/>
            <consortium name="The Broad Institute Genome Sequencing Center for Infectious Disease"/>
            <person name="Wu L."/>
            <person name="Ma J."/>
        </authorList>
    </citation>
    <scope>NUCLEOTIDE SEQUENCE [LARGE SCALE GENOMIC DNA]</scope>
    <source>
        <strain evidence="4 5">JCM 13250</strain>
    </source>
</reference>
<dbReference type="InterPro" id="IPR015797">
    <property type="entry name" value="NUDIX_hydrolase-like_dom_sf"/>
</dbReference>
<evidence type="ECO:0000256" key="2">
    <source>
        <dbReference type="ARBA" id="ARBA00022801"/>
    </source>
</evidence>
<comment type="cofactor">
    <cofactor evidence="1">
        <name>Mg(2+)</name>
        <dbReference type="ChEBI" id="CHEBI:18420"/>
    </cofactor>
</comment>
<accession>A0ABN2M0J9</accession>
<dbReference type="EMBL" id="BAAALT010000078">
    <property type="protein sequence ID" value="GAA1805422.1"/>
    <property type="molecule type" value="Genomic_DNA"/>
</dbReference>
<comment type="caution">
    <text evidence="4">The sequence shown here is derived from an EMBL/GenBank/DDBJ whole genome shotgun (WGS) entry which is preliminary data.</text>
</comment>
<evidence type="ECO:0000313" key="4">
    <source>
        <dbReference type="EMBL" id="GAA1805422.1"/>
    </source>
</evidence>
<dbReference type="InterPro" id="IPR000086">
    <property type="entry name" value="NUDIX_hydrolase_dom"/>
</dbReference>
<evidence type="ECO:0000313" key="5">
    <source>
        <dbReference type="Proteomes" id="UP001500218"/>
    </source>
</evidence>
<protein>
    <submittedName>
        <fullName evidence="4">NUDIX hydrolase</fullName>
    </submittedName>
</protein>
<sequence length="164" mass="17733">MGYVGSHTWQLRQLVGSRLLVMPGAQVLLVDDQERVLFQRRTDTGLWAVPAGSAEPGVTFAGTAVAEIREETGLVVAEEDLVPFGCLSDPGVHLVTYPNGDRTHCFAMCFAARRWSGDLAVDDEEVLEVAFADAAAPPGPLQPQTAAVLDMYAAFQRTGRFQAR</sequence>
<dbReference type="Gene3D" id="3.90.79.10">
    <property type="entry name" value="Nucleoside Triphosphate Pyrophosphohydrolase"/>
    <property type="match status" value="1"/>
</dbReference>